<keyword evidence="1" id="KW-0812">Transmembrane</keyword>
<sequence>MGFVWMIWVKVVGVAVVMLVSGCTYGPQEELAQIENLAVRPDSLQFAVAVRYVRFQPATGLTAFPNGGVPNYLEKTAIVHLVDVSTDQIVELARIEAPDLLKTGYRAWLTGWRGDSVFLQLSGCPGSECYGDLLRFHHFALSPNAEPKTVTGRPEDIDRIPGMLSRAPGEKVYMRVSADSKVISVRTDDSEPFTERYMLQSSGELVAIAPNR</sequence>
<proteinExistence type="predicted"/>
<dbReference type="Proteomes" id="UP000239917">
    <property type="component" value="Unassembled WGS sequence"/>
</dbReference>
<evidence type="ECO:0000256" key="1">
    <source>
        <dbReference type="SAM" id="Phobius"/>
    </source>
</evidence>
<protein>
    <submittedName>
        <fullName evidence="2">Uncharacterized protein</fullName>
    </submittedName>
</protein>
<dbReference type="EMBL" id="PSSX01000013">
    <property type="protein sequence ID" value="PPI83453.1"/>
    <property type="molecule type" value="Genomic_DNA"/>
</dbReference>
<gene>
    <name evidence="2" type="ORF">KEHDKFFH_13865</name>
</gene>
<evidence type="ECO:0000313" key="3">
    <source>
        <dbReference type="Proteomes" id="UP000239917"/>
    </source>
</evidence>
<keyword evidence="1" id="KW-0472">Membrane</keyword>
<organism evidence="2 3">
    <name type="scientific">Marinobacter maroccanus</name>
    <dbReference type="NCBI Taxonomy" id="2055143"/>
    <lineage>
        <taxon>Bacteria</taxon>
        <taxon>Pseudomonadati</taxon>
        <taxon>Pseudomonadota</taxon>
        <taxon>Gammaproteobacteria</taxon>
        <taxon>Pseudomonadales</taxon>
        <taxon>Marinobacteraceae</taxon>
        <taxon>Marinobacter</taxon>
    </lineage>
</organism>
<reference evidence="2 3" key="1">
    <citation type="submission" date="2018-01" db="EMBL/GenBank/DDBJ databases">
        <title>Complete genome sequences of the type strains of Marinobacter flavimaris and Marinobacter maroccanus.</title>
        <authorList>
            <person name="Palau M."/>
            <person name="Boujida N."/>
            <person name="Manresa A."/>
            <person name="Minana-Galbis D."/>
        </authorList>
    </citation>
    <scope>NUCLEOTIDE SEQUENCE [LARGE SCALE GENOMIC DNA]</scope>
    <source>
        <strain evidence="2 3">N4</strain>
    </source>
</reference>
<evidence type="ECO:0000313" key="2">
    <source>
        <dbReference type="EMBL" id="PPI83453.1"/>
    </source>
</evidence>
<dbReference type="AlphaFoldDB" id="A0A2S5Z7V6"/>
<keyword evidence="1" id="KW-1133">Transmembrane helix</keyword>
<name>A0A2S5Z7V6_9GAMM</name>
<accession>A0A2S5Z7V6</accession>
<comment type="caution">
    <text evidence="2">The sequence shown here is derived from an EMBL/GenBank/DDBJ whole genome shotgun (WGS) entry which is preliminary data.</text>
</comment>
<keyword evidence="3" id="KW-1185">Reference proteome</keyword>
<feature type="transmembrane region" description="Helical" evidence="1">
    <location>
        <begin position="7"/>
        <end position="27"/>
    </location>
</feature>